<dbReference type="AlphaFoldDB" id="A0ABC8U7W3"/>
<evidence type="ECO:0000256" key="12">
    <source>
        <dbReference type="SAM" id="Phobius"/>
    </source>
</evidence>
<dbReference type="InterPro" id="IPR038770">
    <property type="entry name" value="Na+/solute_symporter_sf"/>
</dbReference>
<evidence type="ECO:0000256" key="6">
    <source>
        <dbReference type="ARBA" id="ARBA00022958"/>
    </source>
</evidence>
<sequence>MSVNITSVKTSSDGIWQGDNPLDFAFPLLIVQTTLVFVVSRFLAFLLKPLRQPKVIAEILGGILMGPSAFGRNQEYMHRIFPKWSTPILESVASIGLLFFLFLVGLELDLSSIRRSGRSALGIAVAGISLPFILGNIIAFVLRKAIDGADKVGYVQYIVFMGAALSITAFPVLARILAELKLLTTRVGETAMAAAAFNDLAAWILLALVIALTGNGSGGTHKSPLIAIWVLLSGVAFVAFMMVFIRPAMKWVARQCSPEHDTINEAYICLTLVGVMVSGLLTDLIGIHAIFGAFVFGLTIPKGGEFAQRLIERIEDFVTGLLLPLYFASSGLKTNISKINGVEAWGLLVLVITAACGGKIIGTFVVAMLCRIPVRESLALGVLMNTKGLVELVVLNIGKEKKVLNDEVFAILVLMALFTTFMTTPTVLAIYKPARHNISSSSSSSSSSHRRLQPASESVKDELRILACVHGLGNIPSLINLIESTRSVNKSRLKLYIMHLVELTERSSSIVLVQRLQKNGFPFIKRFRRGELHDRVVVAFQAYGQVGRVSVRTTTAISALPTMHEDICHVAEDKSVALIILPFHKQWKKTNGDDEVVNLGHSWREVNQRVLKDAPCSVALLVDRGFGGGFQKTPGPTANVAQRVCVIFFGGPDDREALELGGRMAEHPAVQVTVIRFIEKEGIEINGVILRPSPNKCGEESCSCSTSLMNREKEKAIPLSLSHGQHIGQARHSNKKQRRKVEAGSSHRRLQPASESVKDELRILACVHGLGNIPSLINLIESTRSVNKSRLKLYIMHLVELTERSSSIVLVQRLQKNGFPFIKRFRRGELHDRVVVAFQAYGQVGRVSVRTTTAISALPTMHEDICHVAEDKSVALIILPFHKQWKKTNGDDEVVNLGHSWREVNQRVLKDAPCSVALLVDRGFGGGFQKTPGPTANVAQRVCVIFFGGPDDREALELGGRMAEHPAVQVTVIRFIEKEGIEINGVILRPSPNKCGEESCSCSTSLMNREKEKAIPLSLSHELDERAVAEFRRRWAGMADYIDKGGSNIVEGVLAIGRSGDYDLIIVGKGRRPSIMVADLVDRPAEHAELGPIGDVLASSGQGIVSSVLVVQQHDMVSCRGDPTDQDCPK</sequence>
<dbReference type="InterPro" id="IPR057291">
    <property type="entry name" value="CHX17_2nd"/>
</dbReference>
<dbReference type="FunFam" id="1.20.1530.20:FF:000003">
    <property type="entry name" value="Cation/H(+) antiporter 15"/>
    <property type="match status" value="1"/>
</dbReference>
<dbReference type="Gene3D" id="3.40.50.12370">
    <property type="match status" value="1"/>
</dbReference>
<feature type="domain" description="Cation/H+ exchanger transmembrane" evidence="13">
    <location>
        <begin position="41"/>
        <end position="427"/>
    </location>
</feature>
<keyword evidence="7 12" id="KW-1133">Transmembrane helix</keyword>
<reference evidence="16 17" key="1">
    <citation type="submission" date="2024-02" db="EMBL/GenBank/DDBJ databases">
        <authorList>
            <person name="Vignale AGUSTIN F."/>
            <person name="Sosa J E."/>
            <person name="Modenutti C."/>
        </authorList>
    </citation>
    <scope>NUCLEOTIDE SEQUENCE [LARGE SCALE GENOMIC DNA]</scope>
</reference>
<dbReference type="Pfam" id="PF23259">
    <property type="entry name" value="CHX17_C"/>
    <property type="match status" value="2"/>
</dbReference>
<organism evidence="16 17">
    <name type="scientific">Ilex paraguariensis</name>
    <name type="common">yerba mate</name>
    <dbReference type="NCBI Taxonomy" id="185542"/>
    <lineage>
        <taxon>Eukaryota</taxon>
        <taxon>Viridiplantae</taxon>
        <taxon>Streptophyta</taxon>
        <taxon>Embryophyta</taxon>
        <taxon>Tracheophyta</taxon>
        <taxon>Spermatophyta</taxon>
        <taxon>Magnoliopsida</taxon>
        <taxon>eudicotyledons</taxon>
        <taxon>Gunneridae</taxon>
        <taxon>Pentapetalae</taxon>
        <taxon>asterids</taxon>
        <taxon>campanulids</taxon>
        <taxon>Aquifoliales</taxon>
        <taxon>Aquifoliaceae</taxon>
        <taxon>Ilex</taxon>
    </lineage>
</organism>
<feature type="transmembrane region" description="Helical" evidence="12">
    <location>
        <begin position="226"/>
        <end position="245"/>
    </location>
</feature>
<feature type="transmembrane region" description="Helical" evidence="12">
    <location>
        <begin position="344"/>
        <end position="366"/>
    </location>
</feature>
<name>A0ABC8U7W3_9AQUA</name>
<dbReference type="Pfam" id="PF00999">
    <property type="entry name" value="Na_H_Exchanger"/>
    <property type="match status" value="1"/>
</dbReference>
<feature type="transmembrane region" description="Helical" evidence="12">
    <location>
        <begin position="190"/>
        <end position="214"/>
    </location>
</feature>
<dbReference type="InterPro" id="IPR050794">
    <property type="entry name" value="CPA2_transporter"/>
</dbReference>
<proteinExistence type="inferred from homology"/>
<gene>
    <name evidence="16" type="ORF">ILEXP_LOCUS47693</name>
</gene>
<keyword evidence="4" id="KW-0633">Potassium transport</keyword>
<dbReference type="PANTHER" id="PTHR32468">
    <property type="entry name" value="CATION/H + ANTIPORTER"/>
    <property type="match status" value="1"/>
</dbReference>
<dbReference type="GO" id="GO:0016020">
    <property type="term" value="C:membrane"/>
    <property type="evidence" value="ECO:0007669"/>
    <property type="project" value="UniProtKB-SubCell"/>
</dbReference>
<feature type="transmembrane region" description="Helical" evidence="12">
    <location>
        <begin position="266"/>
        <end position="294"/>
    </location>
</feature>
<keyword evidence="2" id="KW-0813">Transport</keyword>
<evidence type="ECO:0000256" key="9">
    <source>
        <dbReference type="ARBA" id="ARBA00023136"/>
    </source>
</evidence>
<evidence type="ECO:0000313" key="17">
    <source>
        <dbReference type="Proteomes" id="UP001642360"/>
    </source>
</evidence>
<feature type="transmembrane region" description="Helical" evidence="12">
    <location>
        <begin position="55"/>
        <end position="71"/>
    </location>
</feature>
<feature type="domain" description="Cation/H(+) antiporter C-terminal" evidence="15">
    <location>
        <begin position="942"/>
        <end position="975"/>
    </location>
</feature>
<evidence type="ECO:0000256" key="1">
    <source>
        <dbReference type="ARBA" id="ARBA00004141"/>
    </source>
</evidence>
<evidence type="ECO:0000259" key="13">
    <source>
        <dbReference type="Pfam" id="PF00999"/>
    </source>
</evidence>
<feature type="domain" description="Cation/H(+) antiporter central" evidence="14">
    <location>
        <begin position="789"/>
        <end position="929"/>
    </location>
</feature>
<comment type="subcellular location">
    <subcellularLocation>
        <location evidence="1">Membrane</location>
        <topology evidence="1">Multi-pass membrane protein</topology>
    </subcellularLocation>
</comment>
<keyword evidence="6" id="KW-0630">Potassium</keyword>
<keyword evidence="9 12" id="KW-0472">Membrane</keyword>
<feature type="domain" description="Cation/H(+) antiporter central" evidence="14">
    <location>
        <begin position="491"/>
        <end position="631"/>
    </location>
</feature>
<protein>
    <recommendedName>
        <fullName evidence="18">Cation/H(+) antiporter 20</fullName>
    </recommendedName>
</protein>
<evidence type="ECO:0000256" key="2">
    <source>
        <dbReference type="ARBA" id="ARBA00022448"/>
    </source>
</evidence>
<accession>A0ABC8U7W3</accession>
<feature type="domain" description="Cation/H(+) antiporter C-terminal" evidence="15">
    <location>
        <begin position="644"/>
        <end position="677"/>
    </location>
</feature>
<feature type="transmembrane region" description="Helical" evidence="12">
    <location>
        <begin position="409"/>
        <end position="431"/>
    </location>
</feature>
<dbReference type="InterPro" id="IPR057290">
    <property type="entry name" value="CHX17_C"/>
</dbReference>
<evidence type="ECO:0000259" key="14">
    <source>
        <dbReference type="Pfam" id="PF23256"/>
    </source>
</evidence>
<dbReference type="GO" id="GO:0006813">
    <property type="term" value="P:potassium ion transport"/>
    <property type="evidence" value="ECO:0007669"/>
    <property type="project" value="UniProtKB-KW"/>
</dbReference>
<dbReference type="Gene3D" id="1.20.1530.20">
    <property type="match status" value="1"/>
</dbReference>
<keyword evidence="5 12" id="KW-0812">Transmembrane</keyword>
<dbReference type="Pfam" id="PF23256">
    <property type="entry name" value="CHX17_2nd"/>
    <property type="match status" value="2"/>
</dbReference>
<feature type="transmembrane region" description="Helical" evidence="12">
    <location>
        <begin position="24"/>
        <end position="43"/>
    </location>
</feature>
<keyword evidence="3" id="KW-0050">Antiport</keyword>
<keyword evidence="8" id="KW-0406">Ion transport</keyword>
<evidence type="ECO:0000256" key="4">
    <source>
        <dbReference type="ARBA" id="ARBA00022538"/>
    </source>
</evidence>
<comment type="similarity">
    <text evidence="10">Belongs to the monovalent cation:proton antiporter 2 (CPA2) transporter (TC 2.A.37) family. CHX (TC 2.A.37.4) subfamily.</text>
</comment>
<evidence type="ECO:0000313" key="16">
    <source>
        <dbReference type="EMBL" id="CAK9177772.1"/>
    </source>
</evidence>
<dbReference type="EMBL" id="CAUOFW020007157">
    <property type="protein sequence ID" value="CAK9177772.1"/>
    <property type="molecule type" value="Genomic_DNA"/>
</dbReference>
<dbReference type="PANTHER" id="PTHR32468:SF0">
    <property type="entry name" value="K(+)_H(+) ANTIPORTER 1"/>
    <property type="match status" value="1"/>
</dbReference>
<feature type="region of interest" description="Disordered" evidence="11">
    <location>
        <begin position="723"/>
        <end position="754"/>
    </location>
</feature>
<dbReference type="InterPro" id="IPR006153">
    <property type="entry name" value="Cation/H_exchanger_TM"/>
</dbReference>
<dbReference type="GO" id="GO:0006885">
    <property type="term" value="P:regulation of pH"/>
    <property type="evidence" value="ECO:0007669"/>
    <property type="project" value="UniProtKB-ARBA"/>
</dbReference>
<evidence type="ECO:0000256" key="5">
    <source>
        <dbReference type="ARBA" id="ARBA00022692"/>
    </source>
</evidence>
<evidence type="ECO:0000259" key="15">
    <source>
        <dbReference type="Pfam" id="PF23259"/>
    </source>
</evidence>
<comment type="caution">
    <text evidence="16">The sequence shown here is derived from an EMBL/GenBank/DDBJ whole genome shotgun (WGS) entry which is preliminary data.</text>
</comment>
<evidence type="ECO:0000256" key="10">
    <source>
        <dbReference type="ARBA" id="ARBA00038341"/>
    </source>
</evidence>
<feature type="transmembrane region" description="Helical" evidence="12">
    <location>
        <begin position="154"/>
        <end position="178"/>
    </location>
</feature>
<dbReference type="Proteomes" id="UP001642360">
    <property type="component" value="Unassembled WGS sequence"/>
</dbReference>
<evidence type="ECO:0000256" key="8">
    <source>
        <dbReference type="ARBA" id="ARBA00023065"/>
    </source>
</evidence>
<feature type="transmembrane region" description="Helical" evidence="12">
    <location>
        <begin position="91"/>
        <end position="108"/>
    </location>
</feature>
<dbReference type="GO" id="GO:0015297">
    <property type="term" value="F:antiporter activity"/>
    <property type="evidence" value="ECO:0007669"/>
    <property type="project" value="UniProtKB-KW"/>
</dbReference>
<evidence type="ECO:0000256" key="7">
    <source>
        <dbReference type="ARBA" id="ARBA00022989"/>
    </source>
</evidence>
<keyword evidence="17" id="KW-1185">Reference proteome</keyword>
<evidence type="ECO:0000256" key="3">
    <source>
        <dbReference type="ARBA" id="ARBA00022449"/>
    </source>
</evidence>
<evidence type="ECO:0000256" key="11">
    <source>
        <dbReference type="SAM" id="MobiDB-lite"/>
    </source>
</evidence>
<feature type="transmembrane region" description="Helical" evidence="12">
    <location>
        <begin position="120"/>
        <end position="142"/>
    </location>
</feature>
<evidence type="ECO:0008006" key="18">
    <source>
        <dbReference type="Google" id="ProtNLM"/>
    </source>
</evidence>